<organism evidence="2">
    <name type="scientific">Burkholderia pseudomallei 1710a</name>
    <dbReference type="NCBI Taxonomy" id="320371"/>
    <lineage>
        <taxon>Bacteria</taxon>
        <taxon>Pseudomonadati</taxon>
        <taxon>Pseudomonadota</taxon>
        <taxon>Betaproteobacteria</taxon>
        <taxon>Burkholderiales</taxon>
        <taxon>Burkholderiaceae</taxon>
        <taxon>Burkholderia</taxon>
        <taxon>pseudomallei group</taxon>
    </lineage>
</organism>
<dbReference type="AlphaFoldDB" id="A0A0E1VSK8"/>
<evidence type="ECO:0000313" key="2">
    <source>
        <dbReference type="EMBL" id="EET03079.1"/>
    </source>
</evidence>
<dbReference type="EMBL" id="CM000833">
    <property type="protein sequence ID" value="EET03079.1"/>
    <property type="molecule type" value="Genomic_DNA"/>
</dbReference>
<protein>
    <submittedName>
        <fullName evidence="2">Uncharacterized protein</fullName>
    </submittedName>
</protein>
<dbReference type="Proteomes" id="UP000001812">
    <property type="component" value="Chromosome II"/>
</dbReference>
<name>A0A0E1VSK8_BURPE</name>
<reference evidence="2" key="1">
    <citation type="submission" date="2009-05" db="EMBL/GenBank/DDBJ databases">
        <authorList>
            <person name="Harkins D.M."/>
            <person name="DeShazer D."/>
            <person name="Woods D.E."/>
            <person name="Brinkac L.M."/>
            <person name="Brown K.A."/>
            <person name="Hung G.C."/>
            <person name="Tuanyok A."/>
            <person name="Zhang B."/>
            <person name="Nierman W.C."/>
        </authorList>
    </citation>
    <scope>NUCLEOTIDE SEQUENCE [LARGE SCALE GENOMIC DNA]</scope>
    <source>
        <strain evidence="2">1710a</strain>
    </source>
</reference>
<sequence length="44" mass="4405">MPLAMNGTRPLQRAHASCGGVRASGNAAHGGTHPAPTPSWLQAA</sequence>
<proteinExistence type="predicted"/>
<feature type="region of interest" description="Disordered" evidence="1">
    <location>
        <begin position="1"/>
        <end position="44"/>
    </location>
</feature>
<evidence type="ECO:0000256" key="1">
    <source>
        <dbReference type="SAM" id="MobiDB-lite"/>
    </source>
</evidence>
<accession>A0A0E1VSK8</accession>
<gene>
    <name evidence="2" type="ORF">BURPS1710A_A2040</name>
</gene>
<dbReference type="HOGENOM" id="CLU_3181216_0_0_4"/>